<feature type="transmembrane region" description="Helical" evidence="1">
    <location>
        <begin position="175"/>
        <end position="200"/>
    </location>
</feature>
<sequence>MSSGVDVDIPKTFGALLIGAVFASFLSGGITVQTLVYFKLYPSDGSNVKTLVPLIWSSQWEYFIRLYGKAEKIDYISTFFAHRIFLLSKRKWYLVAPVSLCVHSPHHAYPLFAFLIRLHYRSFIQFREHVRWLFTLGLALSSAVDVLITSSLFILDGVIDTLILYTFETGSVTCAATIVSMICWISIPTQLIFMALHFIIGKCE</sequence>
<keyword evidence="3" id="KW-1185">Reference proteome</keyword>
<protein>
    <submittedName>
        <fullName evidence="2">Uncharacterized protein</fullName>
    </submittedName>
</protein>
<dbReference type="Proteomes" id="UP001150217">
    <property type="component" value="Unassembled WGS sequence"/>
</dbReference>
<reference evidence="2" key="1">
    <citation type="submission" date="2022-08" db="EMBL/GenBank/DDBJ databases">
        <title>A Global Phylogenomic Analysis of the Shiitake Genus Lentinula.</title>
        <authorList>
            <consortium name="DOE Joint Genome Institute"/>
            <person name="Sierra-Patev S."/>
            <person name="Min B."/>
            <person name="Naranjo-Ortiz M."/>
            <person name="Looney B."/>
            <person name="Konkel Z."/>
            <person name="Slot J.C."/>
            <person name="Sakamoto Y."/>
            <person name="Steenwyk J.L."/>
            <person name="Rokas A."/>
            <person name="Carro J."/>
            <person name="Camarero S."/>
            <person name="Ferreira P."/>
            <person name="Molpeceres G."/>
            <person name="Ruiz-Duenas F.J."/>
            <person name="Serrano A."/>
            <person name="Henrissat B."/>
            <person name="Drula E."/>
            <person name="Hughes K.W."/>
            <person name="Mata J.L."/>
            <person name="Ishikawa N.K."/>
            <person name="Vargas-Isla R."/>
            <person name="Ushijima S."/>
            <person name="Smith C.A."/>
            <person name="Ahrendt S."/>
            <person name="Andreopoulos W."/>
            <person name="He G."/>
            <person name="Labutti K."/>
            <person name="Lipzen A."/>
            <person name="Ng V."/>
            <person name="Riley R."/>
            <person name="Sandor L."/>
            <person name="Barry K."/>
            <person name="Martinez A.T."/>
            <person name="Xiao Y."/>
            <person name="Gibbons J.G."/>
            <person name="Terashima K."/>
            <person name="Grigoriev I.V."/>
            <person name="Hibbett D.S."/>
        </authorList>
    </citation>
    <scope>NUCLEOTIDE SEQUENCE</scope>
    <source>
        <strain evidence="2">RHP3577 ss4</strain>
    </source>
</reference>
<keyword evidence="1" id="KW-0812">Transmembrane</keyword>
<keyword evidence="1" id="KW-0472">Membrane</keyword>
<evidence type="ECO:0000256" key="1">
    <source>
        <dbReference type="SAM" id="Phobius"/>
    </source>
</evidence>
<evidence type="ECO:0000313" key="2">
    <source>
        <dbReference type="EMBL" id="KAJ4471004.1"/>
    </source>
</evidence>
<comment type="caution">
    <text evidence="2">The sequence shown here is derived from an EMBL/GenBank/DDBJ whole genome shotgun (WGS) entry which is preliminary data.</text>
</comment>
<feature type="transmembrane region" description="Helical" evidence="1">
    <location>
        <begin position="132"/>
        <end position="155"/>
    </location>
</feature>
<feature type="transmembrane region" description="Helical" evidence="1">
    <location>
        <begin position="92"/>
        <end position="120"/>
    </location>
</feature>
<proteinExistence type="predicted"/>
<dbReference type="EMBL" id="JANVFT010000089">
    <property type="protein sequence ID" value="KAJ4471004.1"/>
    <property type="molecule type" value="Genomic_DNA"/>
</dbReference>
<keyword evidence="1" id="KW-1133">Transmembrane helix</keyword>
<accession>A0ABQ8V3L9</accession>
<evidence type="ECO:0000313" key="3">
    <source>
        <dbReference type="Proteomes" id="UP001150217"/>
    </source>
</evidence>
<feature type="transmembrane region" description="Helical" evidence="1">
    <location>
        <begin position="12"/>
        <end position="38"/>
    </location>
</feature>
<name>A0ABQ8V3L9_9AGAR</name>
<organism evidence="2 3">
    <name type="scientific">Lentinula lateritia</name>
    <dbReference type="NCBI Taxonomy" id="40482"/>
    <lineage>
        <taxon>Eukaryota</taxon>
        <taxon>Fungi</taxon>
        <taxon>Dikarya</taxon>
        <taxon>Basidiomycota</taxon>
        <taxon>Agaricomycotina</taxon>
        <taxon>Agaricomycetes</taxon>
        <taxon>Agaricomycetidae</taxon>
        <taxon>Agaricales</taxon>
        <taxon>Marasmiineae</taxon>
        <taxon>Omphalotaceae</taxon>
        <taxon>Lentinula</taxon>
    </lineage>
</organism>
<gene>
    <name evidence="2" type="ORF">C8R41DRAFT_897804</name>
</gene>